<dbReference type="AlphaFoldDB" id="A0A3N6PCD9"/>
<keyword evidence="3" id="KW-1185">Reference proteome</keyword>
<evidence type="ECO:0000313" key="3">
    <source>
        <dbReference type="Proteomes" id="UP000282323"/>
    </source>
</evidence>
<gene>
    <name evidence="2" type="ORF">EA473_12035</name>
</gene>
<proteinExistence type="predicted"/>
<dbReference type="InterPro" id="IPR011051">
    <property type="entry name" value="RmlC_Cupin_sf"/>
</dbReference>
<evidence type="ECO:0000256" key="1">
    <source>
        <dbReference type="SAM" id="MobiDB-lite"/>
    </source>
</evidence>
<evidence type="ECO:0000313" key="2">
    <source>
        <dbReference type="EMBL" id="RQG94425.1"/>
    </source>
</evidence>
<feature type="compositionally biased region" description="Basic and acidic residues" evidence="1">
    <location>
        <begin position="16"/>
        <end position="26"/>
    </location>
</feature>
<reference evidence="2 3" key="1">
    <citation type="submission" date="2018-10" db="EMBL/GenBank/DDBJ databases">
        <title>Natrarchaeobius chitinivorans gen. nov., sp. nov., and Natrarchaeobius haloalkaliphilus sp. nov., alkaliphilic, chitin-utilizing haloarchaea from hypersaline alkaline lakes.</title>
        <authorList>
            <person name="Sorokin D.Y."/>
            <person name="Elcheninov A.G."/>
            <person name="Kostrikina N.A."/>
            <person name="Bale N.J."/>
            <person name="Sinninghe Damste J.S."/>
            <person name="Khijniak T.V."/>
            <person name="Kublanov I.V."/>
            <person name="Toshchakov S.V."/>
        </authorList>
    </citation>
    <scope>NUCLEOTIDE SEQUENCE [LARGE SCALE GENOMIC DNA]</scope>
    <source>
        <strain evidence="2 3">AArcht4T</strain>
    </source>
</reference>
<dbReference type="Gene3D" id="2.60.120.10">
    <property type="entry name" value="Jelly Rolls"/>
    <property type="match status" value="1"/>
</dbReference>
<dbReference type="RefSeq" id="WP_124195860.1">
    <property type="nucleotide sequence ID" value="NZ_REGA01000009.1"/>
</dbReference>
<organism evidence="2 3">
    <name type="scientific">Natrarchaeobius chitinivorans</name>
    <dbReference type="NCBI Taxonomy" id="1679083"/>
    <lineage>
        <taxon>Archaea</taxon>
        <taxon>Methanobacteriati</taxon>
        <taxon>Methanobacteriota</taxon>
        <taxon>Stenosarchaea group</taxon>
        <taxon>Halobacteria</taxon>
        <taxon>Halobacteriales</taxon>
        <taxon>Natrialbaceae</taxon>
        <taxon>Natrarchaeobius</taxon>
    </lineage>
</organism>
<dbReference type="SUPFAM" id="SSF51182">
    <property type="entry name" value="RmlC-like cupins"/>
    <property type="match status" value="1"/>
</dbReference>
<feature type="region of interest" description="Disordered" evidence="1">
    <location>
        <begin position="1"/>
        <end position="26"/>
    </location>
</feature>
<name>A0A3N6PCD9_NATCH</name>
<accession>A0A3N6PCD9</accession>
<comment type="caution">
    <text evidence="2">The sequence shown here is derived from an EMBL/GenBank/DDBJ whole genome shotgun (WGS) entry which is preliminary data.</text>
</comment>
<dbReference type="InterPro" id="IPR014710">
    <property type="entry name" value="RmlC-like_jellyroll"/>
</dbReference>
<dbReference type="Proteomes" id="UP000282323">
    <property type="component" value="Unassembled WGS sequence"/>
</dbReference>
<dbReference type="EMBL" id="REGA01000009">
    <property type="protein sequence ID" value="RQG94425.1"/>
    <property type="molecule type" value="Genomic_DNA"/>
</dbReference>
<dbReference type="OrthoDB" id="190812at2157"/>
<sequence length="172" mass="18752">MERVSIDDLEAEPVDPDVHTDRRDVAEPLNADHVAITRYVLEPGERFSASIHAHVDQEEVFLVLEGEATFAVRSGADGSEGADSDRRELVVGDNEAIRFAPGEFQSGWNDAEERLVALALGAPRETDEIRISSVPTLEDGDVECPDCGRGDMRVSPDDTFECPDCGAVLDLE</sequence>
<protein>
    <submittedName>
        <fullName evidence="2">Cupin</fullName>
    </submittedName>
</protein>